<dbReference type="GO" id="GO:0005524">
    <property type="term" value="F:ATP binding"/>
    <property type="evidence" value="ECO:0007669"/>
    <property type="project" value="UniProtKB-KW"/>
</dbReference>
<feature type="transmembrane region" description="Helical" evidence="11">
    <location>
        <begin position="155"/>
        <end position="174"/>
    </location>
</feature>
<dbReference type="SMART" id="SM00448">
    <property type="entry name" value="REC"/>
    <property type="match status" value="1"/>
</dbReference>
<evidence type="ECO:0000256" key="2">
    <source>
        <dbReference type="ARBA" id="ARBA00004370"/>
    </source>
</evidence>
<keyword evidence="7" id="KW-0418">Kinase</keyword>
<dbReference type="GO" id="GO:0016020">
    <property type="term" value="C:membrane"/>
    <property type="evidence" value="ECO:0007669"/>
    <property type="project" value="UniProtKB-SubCell"/>
</dbReference>
<dbReference type="InterPro" id="IPR003594">
    <property type="entry name" value="HATPase_dom"/>
</dbReference>
<dbReference type="OrthoDB" id="5416276at2"/>
<evidence type="ECO:0000256" key="10">
    <source>
        <dbReference type="PROSITE-ProRule" id="PRU00169"/>
    </source>
</evidence>
<evidence type="ECO:0000256" key="8">
    <source>
        <dbReference type="ARBA" id="ARBA00022840"/>
    </source>
</evidence>
<evidence type="ECO:0000256" key="5">
    <source>
        <dbReference type="ARBA" id="ARBA00022679"/>
    </source>
</evidence>
<keyword evidence="11" id="KW-0472">Membrane</keyword>
<dbReference type="SUPFAM" id="SSF158472">
    <property type="entry name" value="HAMP domain-like"/>
    <property type="match status" value="1"/>
</dbReference>
<evidence type="ECO:0000313" key="15">
    <source>
        <dbReference type="EMBL" id="SHO52365.1"/>
    </source>
</evidence>
<feature type="domain" description="HAMP" evidence="14">
    <location>
        <begin position="177"/>
        <end position="229"/>
    </location>
</feature>
<dbReference type="CDD" id="cd00082">
    <property type="entry name" value="HisKA"/>
    <property type="match status" value="1"/>
</dbReference>
<gene>
    <name evidence="15" type="ORF">SAMN02745220_04528</name>
</gene>
<reference evidence="15 16" key="1">
    <citation type="submission" date="2016-12" db="EMBL/GenBank/DDBJ databases">
        <authorList>
            <person name="Song W.-J."/>
            <person name="Kurnit D.M."/>
        </authorList>
    </citation>
    <scope>NUCLEOTIDE SEQUENCE [LARGE SCALE GENOMIC DNA]</scope>
    <source>
        <strain evidence="15 16">DSM 18488</strain>
    </source>
</reference>
<dbReference type="Gene3D" id="3.30.565.10">
    <property type="entry name" value="Histidine kinase-like ATPase, C-terminal domain"/>
    <property type="match status" value="1"/>
</dbReference>
<dbReference type="SUPFAM" id="SSF47384">
    <property type="entry name" value="Homodimeric domain of signal transducing histidine kinase"/>
    <property type="match status" value="1"/>
</dbReference>
<dbReference type="AlphaFoldDB" id="A0A1M7YIA9"/>
<evidence type="ECO:0000256" key="11">
    <source>
        <dbReference type="SAM" id="Phobius"/>
    </source>
</evidence>
<dbReference type="SMART" id="SM00388">
    <property type="entry name" value="HisKA"/>
    <property type="match status" value="1"/>
</dbReference>
<keyword evidence="11" id="KW-1133">Transmembrane helix</keyword>
<dbReference type="PROSITE" id="PS50110">
    <property type="entry name" value="RESPONSE_REGULATORY"/>
    <property type="match status" value="1"/>
</dbReference>
<dbReference type="SUPFAM" id="SSF52172">
    <property type="entry name" value="CheY-like"/>
    <property type="match status" value="1"/>
</dbReference>
<dbReference type="Pfam" id="PF08447">
    <property type="entry name" value="PAS_3"/>
    <property type="match status" value="1"/>
</dbReference>
<dbReference type="Gene3D" id="1.10.287.130">
    <property type="match status" value="1"/>
</dbReference>
<keyword evidence="8" id="KW-0067">ATP-binding</keyword>
<keyword evidence="4 10" id="KW-0597">Phosphoprotein</keyword>
<dbReference type="RefSeq" id="WP_073615939.1">
    <property type="nucleotide sequence ID" value="NZ_FRFE01000035.1"/>
</dbReference>
<dbReference type="EC" id="2.7.13.3" evidence="3"/>
<evidence type="ECO:0000256" key="4">
    <source>
        <dbReference type="ARBA" id="ARBA00022553"/>
    </source>
</evidence>
<dbReference type="GO" id="GO:0000155">
    <property type="term" value="F:phosphorelay sensor kinase activity"/>
    <property type="evidence" value="ECO:0007669"/>
    <property type="project" value="InterPro"/>
</dbReference>
<dbReference type="InterPro" id="IPR035965">
    <property type="entry name" value="PAS-like_dom_sf"/>
</dbReference>
<dbReference type="InterPro" id="IPR001789">
    <property type="entry name" value="Sig_transdc_resp-reg_receiver"/>
</dbReference>
<dbReference type="Gene3D" id="6.10.340.10">
    <property type="match status" value="1"/>
</dbReference>
<feature type="domain" description="Response regulatory" evidence="13">
    <location>
        <begin position="634"/>
        <end position="750"/>
    </location>
</feature>
<protein>
    <recommendedName>
        <fullName evidence="3">histidine kinase</fullName>
        <ecNumber evidence="3">2.7.13.3</ecNumber>
    </recommendedName>
</protein>
<organism evidence="15 16">
    <name type="scientific">Desulfopila aestuarii DSM 18488</name>
    <dbReference type="NCBI Taxonomy" id="1121416"/>
    <lineage>
        <taxon>Bacteria</taxon>
        <taxon>Pseudomonadati</taxon>
        <taxon>Thermodesulfobacteriota</taxon>
        <taxon>Desulfobulbia</taxon>
        <taxon>Desulfobulbales</taxon>
        <taxon>Desulfocapsaceae</taxon>
        <taxon>Desulfopila</taxon>
    </lineage>
</organism>
<dbReference type="InterPro" id="IPR003660">
    <property type="entry name" value="HAMP_dom"/>
</dbReference>
<dbReference type="PROSITE" id="PS50109">
    <property type="entry name" value="HIS_KIN"/>
    <property type="match status" value="1"/>
</dbReference>
<dbReference type="Pfam" id="PF02518">
    <property type="entry name" value="HATPase_c"/>
    <property type="match status" value="1"/>
</dbReference>
<evidence type="ECO:0000256" key="9">
    <source>
        <dbReference type="ARBA" id="ARBA00023012"/>
    </source>
</evidence>
<sequence>MRLLPKPRSIRQRFTYNLAAVVGGTFVILSVIFIAYTSRSLEKDLQLQLNSLSRLAVNGLSSALWQYNHEYIDDYLDSLFHYEGVVFASVYAENQLVKQKARRGLEEKGFDYFTSSSSFLTQQADILYQGLVIGKLHLALSREGVKRIVMQSSGIAILVLSFIISGIFATMFVLSRKYLFQPLARLESSARSISMGRLDTEIDTSSEDEIGNLARVLDRMIKELTTTMASRDELEAEVIERKKMEGLLRNREQLLNEMGRIARIGGWEHDLIGRRTVWTEEIYRIMELDEDSTSSPNEHLDYYPPKDREVLQQAYQRAIETGEPFDLELQCNTAKEQLFWARIIGHPEFLHNRCVRVKGTFQDITDRKQLEITLRQAQKMESIGTLAGGIAHDFNNILAAVLGYAELIKLDCEPGSPMKQHIDRVVEAGQRAKELVKQILAFSRQTETEESVLQPAVIINEAVKMLRSSLPTTIDIQFDITPEVGQVVADPTKIHQILTNLCTNAFHAMEATGGTLTISLKNKELSVSDMIGYPQVHPGHFVQISVSDTGIGIAPEIMDKIFDPYFTTKEVGKGTGLGLAITHGIVQRAGGFISCKSIPGEGTTFHVYLPIHEDERLPEAEKESADLIQGGHERIFFIDDEQVLAELGKNMLERLGYTVTIETSSTDALETIRKQPDQFDLIITDQTMPGMTGSDLARRILQIRPAMPIIICTGFSSQITEEKSKMIGIKGFAMKPLATKDIASLIRRVLDEKN</sequence>
<accession>A0A1M7YIA9</accession>
<dbReference type="InterPro" id="IPR036097">
    <property type="entry name" value="HisK_dim/P_sf"/>
</dbReference>
<keyword evidence="16" id="KW-1185">Reference proteome</keyword>
<name>A0A1M7YIA9_9BACT</name>
<keyword evidence="11" id="KW-0812">Transmembrane</keyword>
<comment type="subcellular location">
    <subcellularLocation>
        <location evidence="2">Membrane</location>
    </subcellularLocation>
</comment>
<dbReference type="Pfam" id="PF00512">
    <property type="entry name" value="HisKA"/>
    <property type="match status" value="1"/>
</dbReference>
<proteinExistence type="predicted"/>
<dbReference type="InterPro" id="IPR036890">
    <property type="entry name" value="HATPase_C_sf"/>
</dbReference>
<evidence type="ECO:0000256" key="3">
    <source>
        <dbReference type="ARBA" id="ARBA00012438"/>
    </source>
</evidence>
<dbReference type="Pfam" id="PF00672">
    <property type="entry name" value="HAMP"/>
    <property type="match status" value="1"/>
</dbReference>
<dbReference type="Gene3D" id="3.30.450.20">
    <property type="entry name" value="PAS domain"/>
    <property type="match status" value="1"/>
</dbReference>
<dbReference type="InterPro" id="IPR005467">
    <property type="entry name" value="His_kinase_dom"/>
</dbReference>
<keyword evidence="5" id="KW-0808">Transferase</keyword>
<dbReference type="SUPFAM" id="SSF55785">
    <property type="entry name" value="PYP-like sensor domain (PAS domain)"/>
    <property type="match status" value="1"/>
</dbReference>
<dbReference type="InterPro" id="IPR003661">
    <property type="entry name" value="HisK_dim/P_dom"/>
</dbReference>
<dbReference type="PRINTS" id="PR00344">
    <property type="entry name" value="BCTRLSENSOR"/>
</dbReference>
<dbReference type="SMART" id="SM00304">
    <property type="entry name" value="HAMP"/>
    <property type="match status" value="1"/>
</dbReference>
<dbReference type="CDD" id="cd00156">
    <property type="entry name" value="REC"/>
    <property type="match status" value="1"/>
</dbReference>
<dbReference type="Proteomes" id="UP000184603">
    <property type="component" value="Unassembled WGS sequence"/>
</dbReference>
<dbReference type="InterPro" id="IPR011006">
    <property type="entry name" value="CheY-like_superfamily"/>
</dbReference>
<dbReference type="EMBL" id="FRFE01000035">
    <property type="protein sequence ID" value="SHO52365.1"/>
    <property type="molecule type" value="Genomic_DNA"/>
</dbReference>
<dbReference type="PROSITE" id="PS50885">
    <property type="entry name" value="HAMP"/>
    <property type="match status" value="1"/>
</dbReference>
<feature type="domain" description="Histidine kinase" evidence="12">
    <location>
        <begin position="389"/>
        <end position="613"/>
    </location>
</feature>
<keyword evidence="9" id="KW-0902">Two-component regulatory system</keyword>
<dbReference type="PANTHER" id="PTHR43065">
    <property type="entry name" value="SENSOR HISTIDINE KINASE"/>
    <property type="match status" value="1"/>
</dbReference>
<dbReference type="CDD" id="cd06225">
    <property type="entry name" value="HAMP"/>
    <property type="match status" value="1"/>
</dbReference>
<dbReference type="Gene3D" id="3.40.50.2300">
    <property type="match status" value="1"/>
</dbReference>
<evidence type="ECO:0000256" key="7">
    <source>
        <dbReference type="ARBA" id="ARBA00022777"/>
    </source>
</evidence>
<comment type="catalytic activity">
    <reaction evidence="1">
        <text>ATP + protein L-histidine = ADP + protein N-phospho-L-histidine.</text>
        <dbReference type="EC" id="2.7.13.3"/>
    </reaction>
</comment>
<feature type="modified residue" description="4-aspartylphosphate" evidence="10">
    <location>
        <position position="685"/>
    </location>
</feature>
<evidence type="ECO:0000313" key="16">
    <source>
        <dbReference type="Proteomes" id="UP000184603"/>
    </source>
</evidence>
<dbReference type="InterPro" id="IPR004358">
    <property type="entry name" value="Sig_transdc_His_kin-like_C"/>
</dbReference>
<dbReference type="SMART" id="SM00387">
    <property type="entry name" value="HATPase_c"/>
    <property type="match status" value="1"/>
</dbReference>
<evidence type="ECO:0000259" key="12">
    <source>
        <dbReference type="PROSITE" id="PS50109"/>
    </source>
</evidence>
<dbReference type="PANTHER" id="PTHR43065:SF46">
    <property type="entry name" value="C4-DICARBOXYLATE TRANSPORT SENSOR PROTEIN DCTB"/>
    <property type="match status" value="1"/>
</dbReference>
<keyword evidence="6" id="KW-0547">Nucleotide-binding</keyword>
<dbReference type="Pfam" id="PF00072">
    <property type="entry name" value="Response_reg"/>
    <property type="match status" value="1"/>
</dbReference>
<evidence type="ECO:0000259" key="14">
    <source>
        <dbReference type="PROSITE" id="PS50885"/>
    </source>
</evidence>
<dbReference type="SUPFAM" id="SSF55874">
    <property type="entry name" value="ATPase domain of HSP90 chaperone/DNA topoisomerase II/histidine kinase"/>
    <property type="match status" value="1"/>
</dbReference>
<evidence type="ECO:0000256" key="1">
    <source>
        <dbReference type="ARBA" id="ARBA00000085"/>
    </source>
</evidence>
<evidence type="ECO:0000259" key="13">
    <source>
        <dbReference type="PROSITE" id="PS50110"/>
    </source>
</evidence>
<feature type="transmembrane region" description="Helical" evidence="11">
    <location>
        <begin position="14"/>
        <end position="36"/>
    </location>
</feature>
<dbReference type="InterPro" id="IPR013655">
    <property type="entry name" value="PAS_fold_3"/>
</dbReference>
<evidence type="ECO:0000256" key="6">
    <source>
        <dbReference type="ARBA" id="ARBA00022741"/>
    </source>
</evidence>
<dbReference type="STRING" id="1121416.SAMN02745220_04528"/>